<dbReference type="PANTHER" id="PTHR12271:SF40">
    <property type="entry name" value="POLY(A) RNA POLYMERASE GLD2"/>
    <property type="match status" value="1"/>
</dbReference>
<dbReference type="AlphaFoldDB" id="A0A0C9V5F8"/>
<dbReference type="Gene3D" id="3.30.460.10">
    <property type="entry name" value="Beta Polymerase, domain 2"/>
    <property type="match status" value="1"/>
</dbReference>
<dbReference type="Proteomes" id="UP000053820">
    <property type="component" value="Unassembled WGS sequence"/>
</dbReference>
<dbReference type="HOGENOM" id="CLU_568706_0_0_1"/>
<evidence type="ECO:0000256" key="1">
    <source>
        <dbReference type="SAM" id="MobiDB-lite"/>
    </source>
</evidence>
<feature type="domain" description="Poly(A) RNA polymerase mitochondrial-like central palm" evidence="2">
    <location>
        <begin position="69"/>
        <end position="211"/>
    </location>
</feature>
<dbReference type="SUPFAM" id="SSF81631">
    <property type="entry name" value="PAP/OAS1 substrate-binding domain"/>
    <property type="match status" value="1"/>
</dbReference>
<dbReference type="InterPro" id="IPR054708">
    <property type="entry name" value="MTPAP-like_central"/>
</dbReference>
<protein>
    <recommendedName>
        <fullName evidence="2">Poly(A) RNA polymerase mitochondrial-like central palm domain-containing protein</fullName>
    </recommendedName>
</protein>
<evidence type="ECO:0000313" key="4">
    <source>
        <dbReference type="Proteomes" id="UP000053820"/>
    </source>
</evidence>
<dbReference type="CDD" id="cd05402">
    <property type="entry name" value="NT_PAP_TUTase"/>
    <property type="match status" value="1"/>
</dbReference>
<evidence type="ECO:0000259" key="2">
    <source>
        <dbReference type="Pfam" id="PF22600"/>
    </source>
</evidence>
<dbReference type="GO" id="GO:0031123">
    <property type="term" value="P:RNA 3'-end processing"/>
    <property type="evidence" value="ECO:0007669"/>
    <property type="project" value="TreeGrafter"/>
</dbReference>
<dbReference type="GO" id="GO:0016779">
    <property type="term" value="F:nucleotidyltransferase activity"/>
    <property type="evidence" value="ECO:0007669"/>
    <property type="project" value="UniProtKB-ARBA"/>
</dbReference>
<dbReference type="Gene3D" id="1.10.1410.10">
    <property type="match status" value="1"/>
</dbReference>
<dbReference type="InterPro" id="IPR043519">
    <property type="entry name" value="NT_sf"/>
</dbReference>
<evidence type="ECO:0000313" key="3">
    <source>
        <dbReference type="EMBL" id="KIJ60754.1"/>
    </source>
</evidence>
<dbReference type="Pfam" id="PF22600">
    <property type="entry name" value="MTPAP-like_central"/>
    <property type="match status" value="1"/>
</dbReference>
<reference evidence="3 4" key="1">
    <citation type="submission" date="2014-04" db="EMBL/GenBank/DDBJ databases">
        <title>Evolutionary Origins and Diversification of the Mycorrhizal Mutualists.</title>
        <authorList>
            <consortium name="DOE Joint Genome Institute"/>
            <consortium name="Mycorrhizal Genomics Consortium"/>
            <person name="Kohler A."/>
            <person name="Kuo A."/>
            <person name="Nagy L.G."/>
            <person name="Floudas D."/>
            <person name="Copeland A."/>
            <person name="Barry K.W."/>
            <person name="Cichocki N."/>
            <person name="Veneault-Fourrey C."/>
            <person name="LaButti K."/>
            <person name="Lindquist E.A."/>
            <person name="Lipzen A."/>
            <person name="Lundell T."/>
            <person name="Morin E."/>
            <person name="Murat C."/>
            <person name="Riley R."/>
            <person name="Ohm R."/>
            <person name="Sun H."/>
            <person name="Tunlid A."/>
            <person name="Henrissat B."/>
            <person name="Grigoriev I.V."/>
            <person name="Hibbett D.S."/>
            <person name="Martin F."/>
        </authorList>
    </citation>
    <scope>NUCLEOTIDE SEQUENCE [LARGE SCALE GENOMIC DNA]</scope>
    <source>
        <strain evidence="3 4">MD-312</strain>
    </source>
</reference>
<name>A0A0C9V5F8_9AGAM</name>
<proteinExistence type="predicted"/>
<dbReference type="SUPFAM" id="SSF81301">
    <property type="entry name" value="Nucleotidyltransferase"/>
    <property type="match status" value="1"/>
</dbReference>
<dbReference type="OrthoDB" id="2274644at2759"/>
<dbReference type="GO" id="GO:0010605">
    <property type="term" value="P:negative regulation of macromolecule metabolic process"/>
    <property type="evidence" value="ECO:0007669"/>
    <property type="project" value="UniProtKB-ARBA"/>
</dbReference>
<keyword evidence="4" id="KW-1185">Reference proteome</keyword>
<dbReference type="PANTHER" id="PTHR12271">
    <property type="entry name" value="POLY A POLYMERASE CID PAP -RELATED"/>
    <property type="match status" value="1"/>
</dbReference>
<sequence length="515" mass="58360">MINAPTLQARSVPANPGQAERDVDRFATNSTRIVIWSFDSFQCYLKELLLIEPCPEDDVPEDIFNIPQTQSLERLSLRHEVAERLSNIIRDNFGKPYKVKPFGSTVYMRGFRVVNPRENKSKGGDLDLVMLDLKRPRGFSPDVEIAKLPGVYNVWKLAGALQRNRYTSVQPIPKANVPIVKFYDPRLKLHMDINVNDRLGLINSYMIQTYCDLLPGLRSVIAAIKLWAGPLGLNAPGQVRGRPVTFSTYALTLMTLGWLQSRGLAPFLQDNLEALTGRPGETLWLRTSKKTIRTECDVRFRKATIGDLRPPLDLQATMLDWFHFWGYEYEFKDNVIDAKEGGIYPRPSLVQPSPISNDWEANVDNQTFDGIDDDFGLRSSESIDGPAMDLHEHPSPHEQLTTEADGPPVPEEGKTKKTKKTKKHFAHVLENSPIPHTLQGPICVIDPFHRRKNITKNISAKTLKDFCTECQRSWERSKAGTPMYEIIQGFEAFEGVEEPRVDLPKGPADLRLQSR</sequence>
<feature type="region of interest" description="Disordered" evidence="1">
    <location>
        <begin position="1"/>
        <end position="20"/>
    </location>
</feature>
<gene>
    <name evidence="3" type="ORF">HYDPIDRAFT_31971</name>
</gene>
<organism evidence="3 4">
    <name type="scientific">Hydnomerulius pinastri MD-312</name>
    <dbReference type="NCBI Taxonomy" id="994086"/>
    <lineage>
        <taxon>Eukaryota</taxon>
        <taxon>Fungi</taxon>
        <taxon>Dikarya</taxon>
        <taxon>Basidiomycota</taxon>
        <taxon>Agaricomycotina</taxon>
        <taxon>Agaricomycetes</taxon>
        <taxon>Agaricomycetidae</taxon>
        <taxon>Boletales</taxon>
        <taxon>Boletales incertae sedis</taxon>
        <taxon>Leucogyrophana</taxon>
    </lineage>
</organism>
<accession>A0A0C9V5F8</accession>
<feature type="region of interest" description="Disordered" evidence="1">
    <location>
        <begin position="382"/>
        <end position="419"/>
    </location>
</feature>
<dbReference type="EMBL" id="KN839869">
    <property type="protein sequence ID" value="KIJ60754.1"/>
    <property type="molecule type" value="Genomic_DNA"/>
</dbReference>